<protein>
    <submittedName>
        <fullName evidence="6">Transcriptional regulator, LysR family</fullName>
    </submittedName>
</protein>
<dbReference type="InterPro" id="IPR058163">
    <property type="entry name" value="LysR-type_TF_proteobact-type"/>
</dbReference>
<comment type="similarity">
    <text evidence="1">Belongs to the LysR transcriptional regulatory family.</text>
</comment>
<dbReference type="PROSITE" id="PS50931">
    <property type="entry name" value="HTH_LYSR"/>
    <property type="match status" value="1"/>
</dbReference>
<dbReference type="HOGENOM" id="CLU_039613_16_1_5"/>
<dbReference type="GO" id="GO:0043565">
    <property type="term" value="F:sequence-specific DNA binding"/>
    <property type="evidence" value="ECO:0007669"/>
    <property type="project" value="TreeGrafter"/>
</dbReference>
<dbReference type="KEGG" id="pami:JCM7686_pAMI6p026"/>
<dbReference type="SUPFAM" id="SSF53850">
    <property type="entry name" value="Periplasmic binding protein-like II"/>
    <property type="match status" value="1"/>
</dbReference>
<proteinExistence type="inferred from homology"/>
<evidence type="ECO:0000256" key="3">
    <source>
        <dbReference type="ARBA" id="ARBA00023125"/>
    </source>
</evidence>
<dbReference type="PATRIC" id="fig|1367847.3.peg.4327"/>
<dbReference type="SUPFAM" id="SSF46785">
    <property type="entry name" value="Winged helix' DNA-binding domain"/>
    <property type="match status" value="1"/>
</dbReference>
<dbReference type="AlphaFoldDB" id="S5Z1N6"/>
<reference evidence="6 7" key="1">
    <citation type="journal article" date="2014" name="BMC Genomics">
        <title>Architecture and functions of a multipartite genome of the methylotrophic bacterium Paracoccus aminophilus JCM 7686, containing primary and secondary chromids.</title>
        <authorList>
            <person name="Dziewit L."/>
            <person name="Czarnecki J."/>
            <person name="Wibberg D."/>
            <person name="Radlinska M."/>
            <person name="Mrozek P."/>
            <person name="Szymczak M."/>
            <person name="Schluter A."/>
            <person name="Puhler A."/>
            <person name="Bartosik D."/>
        </authorList>
    </citation>
    <scope>NUCLEOTIDE SEQUENCE [LARGE SCALE GENOMIC DNA]</scope>
    <source>
        <strain evidence="6">JCM 7686</strain>
        <plasmid evidence="7">Plasmid pAMI6</plasmid>
    </source>
</reference>
<dbReference type="PRINTS" id="PR00039">
    <property type="entry name" value="HTHLYSR"/>
</dbReference>
<dbReference type="InterPro" id="IPR005119">
    <property type="entry name" value="LysR_subst-bd"/>
</dbReference>
<gene>
    <name evidence="6" type="ORF">JCM7686_pAMI6p026</name>
</gene>
<evidence type="ECO:0000259" key="5">
    <source>
        <dbReference type="PROSITE" id="PS50931"/>
    </source>
</evidence>
<dbReference type="PANTHER" id="PTHR30537">
    <property type="entry name" value="HTH-TYPE TRANSCRIPTIONAL REGULATOR"/>
    <property type="match status" value="1"/>
</dbReference>
<name>S5Z1N6_PARAH</name>
<dbReference type="RefSeq" id="WP_020953127.1">
    <property type="nucleotide sequence ID" value="NC_022044.1"/>
</dbReference>
<keyword evidence="6" id="KW-0614">Plasmid</keyword>
<keyword evidence="7" id="KW-1185">Reference proteome</keyword>
<keyword evidence="3" id="KW-0238">DNA-binding</keyword>
<dbReference type="PANTHER" id="PTHR30537:SF1">
    <property type="entry name" value="HTH-TYPE TRANSCRIPTIONAL REGULATOR PGRR"/>
    <property type="match status" value="1"/>
</dbReference>
<dbReference type="Gene3D" id="1.10.10.10">
    <property type="entry name" value="Winged helix-like DNA-binding domain superfamily/Winged helix DNA-binding domain"/>
    <property type="match status" value="1"/>
</dbReference>
<evidence type="ECO:0000313" key="6">
    <source>
        <dbReference type="EMBL" id="AGT11356.1"/>
    </source>
</evidence>
<dbReference type="Proteomes" id="UP000015480">
    <property type="component" value="Plasmid pAMI6"/>
</dbReference>
<dbReference type="InterPro" id="IPR036390">
    <property type="entry name" value="WH_DNA-bd_sf"/>
</dbReference>
<dbReference type="GO" id="GO:0003700">
    <property type="term" value="F:DNA-binding transcription factor activity"/>
    <property type="evidence" value="ECO:0007669"/>
    <property type="project" value="InterPro"/>
</dbReference>
<dbReference type="EMBL" id="CP006654">
    <property type="protein sequence ID" value="AGT11356.1"/>
    <property type="molecule type" value="Genomic_DNA"/>
</dbReference>
<dbReference type="OrthoDB" id="9813056at2"/>
<dbReference type="InterPro" id="IPR036388">
    <property type="entry name" value="WH-like_DNA-bd_sf"/>
</dbReference>
<keyword evidence="2" id="KW-0805">Transcription regulation</keyword>
<dbReference type="Pfam" id="PF03466">
    <property type="entry name" value="LysR_substrate"/>
    <property type="match status" value="1"/>
</dbReference>
<dbReference type="InterPro" id="IPR000847">
    <property type="entry name" value="LysR_HTH_N"/>
</dbReference>
<sequence>MKATLAELEAVVTVARLGGFRAAARELNLSSSALSHAVAALEARIETRLFNRSTRSVALTAAGQAFVAEVSPALASIDGALERTRASQERPTGVLRLNLALGAARILLEPVLLEYLRRYPEMSLELVTEGALVDVIGQGFDAGVRLAESVPPDMIAIPITEKERLIVVGSPAYFRDRRLPEHPSELAAHRCIRARMASGRTYHWEFARRGESLTVDVEGPLTLDESGLMLQAALAGAGLAFLAERPLAGYLARGELVQVLDGWTPAFDGLRLYYPGRRHVPTKLRALIELLRERRGLDAPITNS</sequence>
<evidence type="ECO:0000256" key="4">
    <source>
        <dbReference type="ARBA" id="ARBA00023163"/>
    </source>
</evidence>
<organism evidence="6 7">
    <name type="scientific">Paracoccus aminophilus JCM 7686</name>
    <dbReference type="NCBI Taxonomy" id="1367847"/>
    <lineage>
        <taxon>Bacteria</taxon>
        <taxon>Pseudomonadati</taxon>
        <taxon>Pseudomonadota</taxon>
        <taxon>Alphaproteobacteria</taxon>
        <taxon>Rhodobacterales</taxon>
        <taxon>Paracoccaceae</taxon>
        <taxon>Paracoccus</taxon>
    </lineage>
</organism>
<feature type="domain" description="HTH lysR-type" evidence="5">
    <location>
        <begin position="1"/>
        <end position="60"/>
    </location>
</feature>
<dbReference type="GO" id="GO:0006351">
    <property type="term" value="P:DNA-templated transcription"/>
    <property type="evidence" value="ECO:0007669"/>
    <property type="project" value="TreeGrafter"/>
</dbReference>
<dbReference type="FunFam" id="1.10.10.10:FF:000001">
    <property type="entry name" value="LysR family transcriptional regulator"/>
    <property type="match status" value="1"/>
</dbReference>
<evidence type="ECO:0000313" key="7">
    <source>
        <dbReference type="Proteomes" id="UP000015480"/>
    </source>
</evidence>
<dbReference type="Gene3D" id="3.40.190.290">
    <property type="match status" value="1"/>
</dbReference>
<evidence type="ECO:0000256" key="2">
    <source>
        <dbReference type="ARBA" id="ARBA00023015"/>
    </source>
</evidence>
<evidence type="ECO:0000256" key="1">
    <source>
        <dbReference type="ARBA" id="ARBA00009437"/>
    </source>
</evidence>
<keyword evidence="4" id="KW-0804">Transcription</keyword>
<dbReference type="Pfam" id="PF00126">
    <property type="entry name" value="HTH_1"/>
    <property type="match status" value="1"/>
</dbReference>
<geneLocation type="plasmid" evidence="6 7">
    <name>pAMI6</name>
</geneLocation>
<accession>S5Z1N6</accession>